<keyword evidence="1" id="KW-1133">Transmembrane helix</keyword>
<accession>A0A8H2WMF9</accession>
<comment type="caution">
    <text evidence="3">The sequence shown here is derived from an EMBL/GenBank/DDBJ whole genome shotgun (WGS) entry which is preliminary data.</text>
</comment>
<feature type="transmembrane region" description="Helical" evidence="1">
    <location>
        <begin position="197"/>
        <end position="214"/>
    </location>
</feature>
<organism evidence="3 4">
    <name type="scientific">Rhizoctonia solani</name>
    <dbReference type="NCBI Taxonomy" id="456999"/>
    <lineage>
        <taxon>Eukaryota</taxon>
        <taxon>Fungi</taxon>
        <taxon>Dikarya</taxon>
        <taxon>Basidiomycota</taxon>
        <taxon>Agaricomycotina</taxon>
        <taxon>Agaricomycetes</taxon>
        <taxon>Cantharellales</taxon>
        <taxon>Ceratobasidiaceae</taxon>
        <taxon>Rhizoctonia</taxon>
    </lineage>
</organism>
<dbReference type="InterPro" id="IPR045338">
    <property type="entry name" value="DUF6535"/>
</dbReference>
<protein>
    <recommendedName>
        <fullName evidence="2">DUF6535 domain-containing protein</fullName>
    </recommendedName>
</protein>
<feature type="transmembrane region" description="Helical" evidence="1">
    <location>
        <begin position="104"/>
        <end position="129"/>
    </location>
</feature>
<reference evidence="3" key="1">
    <citation type="submission" date="2021-01" db="EMBL/GenBank/DDBJ databases">
        <authorList>
            <person name="Kaushik A."/>
        </authorList>
    </citation>
    <scope>NUCLEOTIDE SEQUENCE</scope>
    <source>
        <strain evidence="3">AG1-1C</strain>
    </source>
</reference>
<sequence length="429" mass="48743">MPSAYFKAAQPKGADPIMEPDEYGAELGKEARVWRIYVRESDRSDAELVDRWNKSLDVILGGIVLGHFNCILDRKLAEITGRSCQRDSTDATDYISDPLIYGQWIIVAVSTLWYLSLSLSVATSLLAMLAKDWCYSFMAGRTGHAYNQTLRRQRKWTMIETWKMQELIVVLPSLIHLSLLLFAVGLCIYVTELNTSAGILVICVTGAALCFYVWSSLTASVIKYFPYTTVISRFLRSDWANQLLTQRLILWFCRYYWVSPRTAVRHRVEDERRIINQDCLRELHATRSIAPSPNLLNNNTNTNIIQANDYDKAGSSYQPVPSTHSATPSKCSITPSIHMSYPSNLGPESPLDGNLVLPEPATEVNLHHPTAREPSLQVEYGEDEDESMYFERYNVTKDPPHIRLAYLSAMESSVHPFALRMQYLMALDH</sequence>
<name>A0A8H2WMF9_9AGAM</name>
<feature type="transmembrane region" description="Helical" evidence="1">
    <location>
        <begin position="167"/>
        <end position="191"/>
    </location>
</feature>
<dbReference type="EMBL" id="CAJMWS010000259">
    <property type="protein sequence ID" value="CAE6386417.1"/>
    <property type="molecule type" value="Genomic_DNA"/>
</dbReference>
<dbReference type="AlphaFoldDB" id="A0A8H2WMF9"/>
<evidence type="ECO:0000256" key="1">
    <source>
        <dbReference type="SAM" id="Phobius"/>
    </source>
</evidence>
<dbReference type="Pfam" id="PF20153">
    <property type="entry name" value="DUF6535"/>
    <property type="match status" value="1"/>
</dbReference>
<keyword evidence="1" id="KW-0472">Membrane</keyword>
<feature type="domain" description="DUF6535" evidence="2">
    <location>
        <begin position="34"/>
        <end position="190"/>
    </location>
</feature>
<keyword evidence="1" id="KW-0812">Transmembrane</keyword>
<proteinExistence type="predicted"/>
<dbReference type="Proteomes" id="UP000663846">
    <property type="component" value="Unassembled WGS sequence"/>
</dbReference>
<evidence type="ECO:0000313" key="3">
    <source>
        <dbReference type="EMBL" id="CAE6386417.1"/>
    </source>
</evidence>
<evidence type="ECO:0000259" key="2">
    <source>
        <dbReference type="Pfam" id="PF20153"/>
    </source>
</evidence>
<evidence type="ECO:0000313" key="4">
    <source>
        <dbReference type="Proteomes" id="UP000663846"/>
    </source>
</evidence>
<gene>
    <name evidence="3" type="ORF">RDB_LOCUS39844</name>
</gene>